<dbReference type="Gene3D" id="3.30.420.10">
    <property type="entry name" value="Ribonuclease H-like superfamily/Ribonuclease H"/>
    <property type="match status" value="1"/>
</dbReference>
<dbReference type="InterPro" id="IPR043128">
    <property type="entry name" value="Rev_trsase/Diguanyl_cyclase"/>
</dbReference>
<evidence type="ECO:0000259" key="10">
    <source>
        <dbReference type="PROSITE" id="PS50878"/>
    </source>
</evidence>
<keyword evidence="3" id="KW-0548">Nucleotidyltransferase</keyword>
<accession>A0AA88XYH0</accession>
<keyword evidence="2" id="KW-0808">Transferase</keyword>
<dbReference type="AlphaFoldDB" id="A0AA88XYH0"/>
<sequence>MYTRMVSNSSLFQVSSQLKDANGNNIHIYGESEFTVLFNKGEFSHRFLICDLNQDGILGQDFLLKHVNKINLKNVTLHTKDNKEIKCWIGENGKSVFMVKAKENVIIPAQSGILLAVQIEESEELGPLAYFEGEQEVDRSRGTVIVPGIVNTKGNVVINIINTSDTPSEVKTNQLVGKCEPYEEKLETERVAKIQENKSTERQPRQLGEHLKELLERSSEHLNETERLKVETLLLKYQNVFSRSSEDIGRTNRVVHRINTGTAIPIRQATRRLPIGKREIEKKELQKMIDRGIVEPSRSPWASNIVLVTKKDGRVRFCVDYRKLNDVTLKDAYPIPHVDDCLEALSGAKWFSSMDLNTGFWQIGMADEDKEKTAFLTSMGLYQFTVMPFGLVNAPSTFERLMEDVLRGLQWQECLVYIDDIISISSDFEEGLQRLERIFLRLQDANMKLKPSKCILFQKRVNFLGHIVSECGISTDPIKVEAVQTWPRPRTPKQVRSFLGLCSYYRRFVQGFADIARPLHKLCEKGAKFVWTEECDSSFENLKQRLCTSPILAYPIPGLPFILDTDASHAAVGAVLSQVQEDAERVISYMSRAMNVHERSYCITRKELLAVITALRSFHSYLYGQEVLLRTDNSAVSWMKNLKRPTGQTARWLEELGTYNLQVIHRPGKSHSNADALSRRPCKSCERQESINQEVIIQENVEEEKSDIQEPKCDTVRVTSEEMNTSRNQAILEGWDPMSLRQKQLEDENIQPIISAFDGTGTRPPWDKVSSCSSILKTLWRQWDRLELIEGVLYRIFHEEDKTSKQIIVPKDLQGNVIKHFHDIPSAGHLGAEKTQSRILRSFYWPNMTETISSYCKTCDKCSARNPPNKSKRAPLGQYLVGEPMERIAVDILGPLPVTAKGNRYVLVICDLFTKWTEAFAIPNQEASTVARVMIDEFICRFGTPLQIHSDQGPTFESQIFQGMCELLQIDKTRTTSQRPQANGCVERFNRTLGAMLTKYAENEQKKWDEYLPQLMMGYRSSTHSSTNATTNLLMLGRNVMMPMDAVIPRPQEHNSSIIENEREHYIRELQTKLTKAHEITRKHLKKSSDYQKKHYDIKSSKRSLEIGQAVWLYDATRKVGVCHKLTSKWKGPCVVVKKIDDLTYMVKRSRKQLAKAYHIDRLLPYKGHNFPKWFTKSG</sequence>
<dbReference type="InterPro" id="IPR043502">
    <property type="entry name" value="DNA/RNA_pol_sf"/>
</dbReference>
<keyword evidence="1" id="KW-0645">Protease</keyword>
<dbReference type="FunFam" id="1.10.340.70:FF:000001">
    <property type="entry name" value="Retrovirus-related Pol polyprotein from transposon gypsy-like Protein"/>
    <property type="match status" value="1"/>
</dbReference>
<dbReference type="SUPFAM" id="SSF53098">
    <property type="entry name" value="Ribonuclease H-like"/>
    <property type="match status" value="1"/>
</dbReference>
<keyword evidence="5" id="KW-0255">Endonuclease</keyword>
<dbReference type="InterPro" id="IPR041577">
    <property type="entry name" value="RT_RNaseH_2"/>
</dbReference>
<gene>
    <name evidence="12" type="ORF">FSP39_002309</name>
</gene>
<dbReference type="InterPro" id="IPR036397">
    <property type="entry name" value="RNaseH_sf"/>
</dbReference>
<keyword evidence="7" id="KW-0695">RNA-directed DNA polymerase</keyword>
<dbReference type="InterPro" id="IPR050951">
    <property type="entry name" value="Retrovirus_Pol_polyprotein"/>
</dbReference>
<feature type="coiled-coil region" evidence="9">
    <location>
        <begin position="183"/>
        <end position="231"/>
    </location>
</feature>
<dbReference type="GO" id="GO:0015074">
    <property type="term" value="P:DNA integration"/>
    <property type="evidence" value="ECO:0007669"/>
    <property type="project" value="InterPro"/>
</dbReference>
<dbReference type="InterPro" id="IPR041588">
    <property type="entry name" value="Integrase_H2C2"/>
</dbReference>
<dbReference type="Pfam" id="PF17919">
    <property type="entry name" value="RT_RNaseH_2"/>
    <property type="match status" value="1"/>
</dbReference>
<evidence type="ECO:0000256" key="6">
    <source>
        <dbReference type="ARBA" id="ARBA00022801"/>
    </source>
</evidence>
<evidence type="ECO:0000256" key="7">
    <source>
        <dbReference type="ARBA" id="ARBA00022918"/>
    </source>
</evidence>
<dbReference type="PROSITE" id="PS50994">
    <property type="entry name" value="INTEGRASE"/>
    <property type="match status" value="1"/>
</dbReference>
<keyword evidence="4" id="KW-0540">Nuclease</keyword>
<dbReference type="GO" id="GO:0003964">
    <property type="term" value="F:RNA-directed DNA polymerase activity"/>
    <property type="evidence" value="ECO:0007669"/>
    <property type="project" value="UniProtKB-KW"/>
</dbReference>
<reference evidence="12" key="1">
    <citation type="submission" date="2019-08" db="EMBL/GenBank/DDBJ databases">
        <title>The improved chromosome-level genome for the pearl oyster Pinctada fucata martensii using PacBio sequencing and Hi-C.</title>
        <authorList>
            <person name="Zheng Z."/>
        </authorList>
    </citation>
    <scope>NUCLEOTIDE SEQUENCE</scope>
    <source>
        <strain evidence="12">ZZ-2019</strain>
        <tissue evidence="12">Adductor muscle</tissue>
    </source>
</reference>
<evidence type="ECO:0000259" key="11">
    <source>
        <dbReference type="PROSITE" id="PS50994"/>
    </source>
</evidence>
<dbReference type="FunFam" id="3.30.70.270:FF:000020">
    <property type="entry name" value="Transposon Tf2-6 polyprotein-like Protein"/>
    <property type="match status" value="1"/>
</dbReference>
<evidence type="ECO:0000256" key="3">
    <source>
        <dbReference type="ARBA" id="ARBA00022695"/>
    </source>
</evidence>
<keyword evidence="9" id="KW-0175">Coiled coil</keyword>
<dbReference type="InterPro" id="IPR000477">
    <property type="entry name" value="RT_dom"/>
</dbReference>
<dbReference type="PANTHER" id="PTHR37984:SF5">
    <property type="entry name" value="PROTEIN NYNRIN-LIKE"/>
    <property type="match status" value="1"/>
</dbReference>
<dbReference type="GO" id="GO:0004519">
    <property type="term" value="F:endonuclease activity"/>
    <property type="evidence" value="ECO:0007669"/>
    <property type="project" value="UniProtKB-KW"/>
</dbReference>
<dbReference type="Pfam" id="PF00078">
    <property type="entry name" value="RVT_1"/>
    <property type="match status" value="1"/>
</dbReference>
<evidence type="ECO:0000313" key="12">
    <source>
        <dbReference type="EMBL" id="KAK3094480.1"/>
    </source>
</evidence>
<dbReference type="EMBL" id="VSWD01000008">
    <property type="protein sequence ID" value="KAK3094480.1"/>
    <property type="molecule type" value="Genomic_DNA"/>
</dbReference>
<dbReference type="Pfam" id="PF17921">
    <property type="entry name" value="Integrase_H2C2"/>
    <property type="match status" value="1"/>
</dbReference>
<dbReference type="FunFam" id="3.10.10.10:FF:000007">
    <property type="entry name" value="Retrovirus-related Pol polyprotein from transposon 17.6-like Protein"/>
    <property type="match status" value="1"/>
</dbReference>
<protein>
    <recommendedName>
        <fullName evidence="14">Endonuclease</fullName>
    </recommendedName>
</protein>
<evidence type="ECO:0000313" key="13">
    <source>
        <dbReference type="Proteomes" id="UP001186944"/>
    </source>
</evidence>
<evidence type="ECO:0000256" key="5">
    <source>
        <dbReference type="ARBA" id="ARBA00022759"/>
    </source>
</evidence>
<dbReference type="InterPro" id="IPR001584">
    <property type="entry name" value="Integrase_cat-core"/>
</dbReference>
<name>A0AA88XYH0_PINIB</name>
<organism evidence="12 13">
    <name type="scientific">Pinctada imbricata</name>
    <name type="common">Atlantic pearl-oyster</name>
    <name type="synonym">Pinctada martensii</name>
    <dbReference type="NCBI Taxonomy" id="66713"/>
    <lineage>
        <taxon>Eukaryota</taxon>
        <taxon>Metazoa</taxon>
        <taxon>Spiralia</taxon>
        <taxon>Lophotrochozoa</taxon>
        <taxon>Mollusca</taxon>
        <taxon>Bivalvia</taxon>
        <taxon>Autobranchia</taxon>
        <taxon>Pteriomorphia</taxon>
        <taxon>Pterioida</taxon>
        <taxon>Pterioidea</taxon>
        <taxon>Pteriidae</taxon>
        <taxon>Pinctada</taxon>
    </lineage>
</organism>
<evidence type="ECO:0008006" key="14">
    <source>
        <dbReference type="Google" id="ProtNLM"/>
    </source>
</evidence>
<dbReference type="Gene3D" id="3.10.20.370">
    <property type="match status" value="1"/>
</dbReference>
<proteinExistence type="predicted"/>
<feature type="domain" description="Reverse transcriptase" evidence="10">
    <location>
        <begin position="289"/>
        <end position="468"/>
    </location>
</feature>
<evidence type="ECO:0000256" key="9">
    <source>
        <dbReference type="SAM" id="Coils"/>
    </source>
</evidence>
<comment type="caution">
    <text evidence="12">The sequence shown here is derived from an EMBL/GenBank/DDBJ whole genome shotgun (WGS) entry which is preliminary data.</text>
</comment>
<dbReference type="InterPro" id="IPR012337">
    <property type="entry name" value="RNaseH-like_sf"/>
</dbReference>
<feature type="domain" description="Integrase catalytic" evidence="11">
    <location>
        <begin position="880"/>
        <end position="1039"/>
    </location>
</feature>
<evidence type="ECO:0000256" key="2">
    <source>
        <dbReference type="ARBA" id="ARBA00022679"/>
    </source>
</evidence>
<keyword evidence="13" id="KW-1185">Reference proteome</keyword>
<dbReference type="FunFam" id="3.30.420.10:FF:000032">
    <property type="entry name" value="Retrovirus-related Pol polyprotein from transposon 297-like Protein"/>
    <property type="match status" value="1"/>
</dbReference>
<dbReference type="Gene3D" id="3.10.10.10">
    <property type="entry name" value="HIV Type 1 Reverse Transcriptase, subunit A, domain 1"/>
    <property type="match status" value="1"/>
</dbReference>
<dbReference type="Gene3D" id="1.10.340.70">
    <property type="match status" value="1"/>
</dbReference>
<dbReference type="CDD" id="cd09274">
    <property type="entry name" value="RNase_HI_RT_Ty3"/>
    <property type="match status" value="1"/>
</dbReference>
<dbReference type="GO" id="GO:0008233">
    <property type="term" value="F:peptidase activity"/>
    <property type="evidence" value="ECO:0007669"/>
    <property type="project" value="UniProtKB-KW"/>
</dbReference>
<dbReference type="PROSITE" id="PS50878">
    <property type="entry name" value="RT_POL"/>
    <property type="match status" value="1"/>
</dbReference>
<keyword evidence="6" id="KW-0378">Hydrolase</keyword>
<dbReference type="Proteomes" id="UP001186944">
    <property type="component" value="Unassembled WGS sequence"/>
</dbReference>
<dbReference type="Gene3D" id="3.30.70.270">
    <property type="match status" value="2"/>
</dbReference>
<dbReference type="CDD" id="cd01647">
    <property type="entry name" value="RT_LTR"/>
    <property type="match status" value="1"/>
</dbReference>
<dbReference type="GO" id="GO:0006508">
    <property type="term" value="P:proteolysis"/>
    <property type="evidence" value="ECO:0007669"/>
    <property type="project" value="UniProtKB-KW"/>
</dbReference>
<evidence type="ECO:0000256" key="8">
    <source>
        <dbReference type="ARBA" id="ARBA00023268"/>
    </source>
</evidence>
<dbReference type="SUPFAM" id="SSF56672">
    <property type="entry name" value="DNA/RNA polymerases"/>
    <property type="match status" value="1"/>
</dbReference>
<keyword evidence="8" id="KW-0511">Multifunctional enzyme</keyword>
<dbReference type="PANTHER" id="PTHR37984">
    <property type="entry name" value="PROTEIN CBG26694"/>
    <property type="match status" value="1"/>
</dbReference>
<evidence type="ECO:0000256" key="4">
    <source>
        <dbReference type="ARBA" id="ARBA00022722"/>
    </source>
</evidence>
<dbReference type="GO" id="GO:0003676">
    <property type="term" value="F:nucleic acid binding"/>
    <property type="evidence" value="ECO:0007669"/>
    <property type="project" value="InterPro"/>
</dbReference>
<dbReference type="Pfam" id="PF00665">
    <property type="entry name" value="rve"/>
    <property type="match status" value="1"/>
</dbReference>
<evidence type="ECO:0000256" key="1">
    <source>
        <dbReference type="ARBA" id="ARBA00022670"/>
    </source>
</evidence>
<dbReference type="FunFam" id="3.10.20.370:FF:000001">
    <property type="entry name" value="Retrovirus-related Pol polyprotein from transposon 17.6-like protein"/>
    <property type="match status" value="1"/>
</dbReference>